<name>L8FRF7_PSED2</name>
<evidence type="ECO:0000313" key="2">
    <source>
        <dbReference type="Proteomes" id="UP000011064"/>
    </source>
</evidence>
<dbReference type="HOGENOM" id="CLU_1917969_0_0_1"/>
<dbReference type="AlphaFoldDB" id="L8FRF7"/>
<protein>
    <submittedName>
        <fullName evidence="1">Uncharacterized protein</fullName>
    </submittedName>
</protein>
<dbReference type="VEuPathDB" id="FungiDB:GMDG_06212"/>
<accession>L8FRF7</accession>
<dbReference type="InParanoid" id="L8FRF7"/>
<keyword evidence="2" id="KW-1185">Reference proteome</keyword>
<reference evidence="2" key="1">
    <citation type="submission" date="2010-09" db="EMBL/GenBank/DDBJ databases">
        <title>The genome sequence of Geomyces destructans 20631-21.</title>
        <authorList>
            <consortium name="The Broad Institute Genome Sequencing Platform"/>
            <person name="Cuomo C.A."/>
            <person name="Blehert D.S."/>
            <person name="Lorch J.M."/>
            <person name="Young S.K."/>
            <person name="Zeng Q."/>
            <person name="Gargeya S."/>
            <person name="Fitzgerald M."/>
            <person name="Haas B."/>
            <person name="Abouelleil A."/>
            <person name="Alvarado L."/>
            <person name="Arachchi H.M."/>
            <person name="Berlin A."/>
            <person name="Brown A."/>
            <person name="Chapman S.B."/>
            <person name="Chen Z."/>
            <person name="Dunbar C."/>
            <person name="Freedman E."/>
            <person name="Gearin G."/>
            <person name="Gellesch M."/>
            <person name="Goldberg J."/>
            <person name="Griggs A."/>
            <person name="Gujja S."/>
            <person name="Heiman D."/>
            <person name="Howarth C."/>
            <person name="Larson L."/>
            <person name="Lui A."/>
            <person name="MacDonald P.J.P."/>
            <person name="Montmayeur A."/>
            <person name="Murphy C."/>
            <person name="Neiman D."/>
            <person name="Pearson M."/>
            <person name="Priest M."/>
            <person name="Roberts A."/>
            <person name="Saif S."/>
            <person name="Shea T."/>
            <person name="Shenoy N."/>
            <person name="Sisk P."/>
            <person name="Stolte C."/>
            <person name="Sykes S."/>
            <person name="Wortman J."/>
            <person name="Nusbaum C."/>
            <person name="Birren B."/>
        </authorList>
    </citation>
    <scope>NUCLEOTIDE SEQUENCE [LARGE SCALE GENOMIC DNA]</scope>
    <source>
        <strain evidence="2">ATCC MYA-4855 / 20631-21</strain>
    </source>
</reference>
<organism evidence="1 2">
    <name type="scientific">Pseudogymnoascus destructans (strain ATCC MYA-4855 / 20631-21)</name>
    <name type="common">Bat white-nose syndrome fungus</name>
    <name type="synonym">Geomyces destructans</name>
    <dbReference type="NCBI Taxonomy" id="658429"/>
    <lineage>
        <taxon>Eukaryota</taxon>
        <taxon>Fungi</taxon>
        <taxon>Dikarya</taxon>
        <taxon>Ascomycota</taxon>
        <taxon>Pezizomycotina</taxon>
        <taxon>Leotiomycetes</taxon>
        <taxon>Thelebolales</taxon>
        <taxon>Thelebolaceae</taxon>
        <taxon>Pseudogymnoascus</taxon>
    </lineage>
</organism>
<dbReference type="Proteomes" id="UP000011064">
    <property type="component" value="Unassembled WGS sequence"/>
</dbReference>
<gene>
    <name evidence="1" type="ORF">GMDG_06212</name>
</gene>
<dbReference type="EMBL" id="GL573317">
    <property type="protein sequence ID" value="ELR03482.1"/>
    <property type="molecule type" value="Genomic_DNA"/>
</dbReference>
<proteinExistence type="predicted"/>
<sequence length="132" mass="15326">MNVYQATNFSQDPEGFWKEKTDAIDREARFLLLQHFTHDLPGLKEEAIRKVVPNLPPYSRAFESLRCLIQDKMRGWKYHLRNDILAHVKTAMEADESGLLASCGNMKDLVKTFQRRFTPENFFEVSNSCATI</sequence>
<evidence type="ECO:0000313" key="1">
    <source>
        <dbReference type="EMBL" id="ELR03482.1"/>
    </source>
</evidence>